<reference evidence="8" key="1">
    <citation type="submission" date="2021-07" db="EMBL/GenBank/DDBJ databases">
        <title>Characterization of violacein-producing bacteria and related species.</title>
        <authorList>
            <person name="Wilson H.S."/>
            <person name="De Leon M.E."/>
        </authorList>
    </citation>
    <scope>NUCLEOTIDE SEQUENCE</scope>
    <source>
        <strain evidence="8">HSC-15S17</strain>
    </source>
</reference>
<keyword evidence="2" id="KW-1003">Cell membrane</keyword>
<evidence type="ECO:0000256" key="2">
    <source>
        <dbReference type="ARBA" id="ARBA00022475"/>
    </source>
</evidence>
<dbReference type="GO" id="GO:0005886">
    <property type="term" value="C:plasma membrane"/>
    <property type="evidence" value="ECO:0007669"/>
    <property type="project" value="UniProtKB-SubCell"/>
</dbReference>
<accession>A0AA41LA76</accession>
<feature type="transmembrane region" description="Helical" evidence="6">
    <location>
        <begin position="275"/>
        <end position="300"/>
    </location>
</feature>
<sequence length="405" mass="44064">MSHETATAPGRARLRLRGRDADGRVQTMEFTDLTRAEALRRAAVRGLRVDAVDALGAPAPARVRAPFPLVLFSQELLALLNAGLNLTEALSALHAKETQAGAALVLSQILQSLREGRHFSDVLGALPRHFPDVYVATVRASERTGDLRQALGRYIAYQGQFDTIRKKLISTAIYPVMLLIVGAGVSLFLLGYVVPRFSIVYAASGRDMPWLSALLLTFGQLIYTHWPLALTALTTTCAALAWGLSRPAGRAALLEWLLRLPWLAARANQFRLARFYRAVSLLLAAGIALPRAMGMVVGLLSPAYQVRLARCRLDIERGQSLSSALVAAGLASAIAESLIKVGERSGQLGEMLERAASFADEELARWLDWASRLLEPILMLIIGLVIGTIVVLMYMPIFELAGSFQ</sequence>
<dbReference type="PANTHER" id="PTHR30012:SF0">
    <property type="entry name" value="TYPE II SECRETION SYSTEM PROTEIN F-RELATED"/>
    <property type="match status" value="1"/>
</dbReference>
<keyword evidence="11" id="KW-1185">Reference proteome</keyword>
<protein>
    <submittedName>
        <fullName evidence="9">General secretion pathway protein F</fullName>
    </submittedName>
    <submittedName>
        <fullName evidence="8">Type II secretion system F family protein</fullName>
    </submittedName>
</protein>
<dbReference type="Proteomes" id="UP001162889">
    <property type="component" value="Unassembled WGS sequence"/>
</dbReference>
<reference evidence="9" key="2">
    <citation type="submission" date="2022-03" db="EMBL/GenBank/DDBJ databases">
        <title>Genome Encyclopedia of Bacteria and Archaea VI: Functional Genomics of Type Strains.</title>
        <authorList>
            <person name="Whitman W."/>
        </authorList>
    </citation>
    <scope>NUCLEOTIDE SEQUENCE</scope>
    <source>
        <strain evidence="9">HSC-15S17</strain>
    </source>
</reference>
<dbReference type="PANTHER" id="PTHR30012">
    <property type="entry name" value="GENERAL SECRETION PATHWAY PROTEIN"/>
    <property type="match status" value="1"/>
</dbReference>
<evidence type="ECO:0000256" key="4">
    <source>
        <dbReference type="ARBA" id="ARBA00022989"/>
    </source>
</evidence>
<feature type="domain" description="Type II secretion system protein GspF" evidence="7">
    <location>
        <begin position="275"/>
        <end position="396"/>
    </location>
</feature>
<comment type="caution">
    <text evidence="8">The sequence shown here is derived from an EMBL/GenBank/DDBJ whole genome shotgun (WGS) entry which is preliminary data.</text>
</comment>
<gene>
    <name evidence="8" type="ORF">KVP70_23805</name>
    <name evidence="9" type="ORF">L1274_004799</name>
</gene>
<dbReference type="InterPro" id="IPR018076">
    <property type="entry name" value="T2SS_GspF_dom"/>
</dbReference>
<evidence type="ECO:0000256" key="1">
    <source>
        <dbReference type="ARBA" id="ARBA00004651"/>
    </source>
</evidence>
<evidence type="ECO:0000256" key="5">
    <source>
        <dbReference type="ARBA" id="ARBA00023136"/>
    </source>
</evidence>
<proteinExistence type="predicted"/>
<comment type="subcellular location">
    <subcellularLocation>
        <location evidence="1">Cell membrane</location>
        <topology evidence="1">Multi-pass membrane protein</topology>
    </subcellularLocation>
</comment>
<keyword evidence="5 6" id="KW-0472">Membrane</keyword>
<evidence type="ECO:0000313" key="8">
    <source>
        <dbReference type="EMBL" id="MBV6323965.1"/>
    </source>
</evidence>
<dbReference type="GO" id="GO:0015628">
    <property type="term" value="P:protein secretion by the type II secretion system"/>
    <property type="evidence" value="ECO:0007669"/>
    <property type="project" value="TreeGrafter"/>
</dbReference>
<organism evidence="8 10">
    <name type="scientific">Duganella violaceipulchra</name>
    <dbReference type="NCBI Taxonomy" id="2849652"/>
    <lineage>
        <taxon>Bacteria</taxon>
        <taxon>Pseudomonadati</taxon>
        <taxon>Pseudomonadota</taxon>
        <taxon>Betaproteobacteria</taxon>
        <taxon>Burkholderiales</taxon>
        <taxon>Oxalobacteraceae</taxon>
        <taxon>Telluria group</taxon>
        <taxon>Duganella</taxon>
    </lineage>
</organism>
<evidence type="ECO:0000256" key="3">
    <source>
        <dbReference type="ARBA" id="ARBA00022692"/>
    </source>
</evidence>
<dbReference type="InterPro" id="IPR003004">
    <property type="entry name" value="GspF/PilC"/>
</dbReference>
<evidence type="ECO:0000313" key="9">
    <source>
        <dbReference type="EMBL" id="MCP2011053.1"/>
    </source>
</evidence>
<dbReference type="EMBL" id="JALJZU010000010">
    <property type="protein sequence ID" value="MCP2011053.1"/>
    <property type="molecule type" value="Genomic_DNA"/>
</dbReference>
<evidence type="ECO:0000256" key="6">
    <source>
        <dbReference type="SAM" id="Phobius"/>
    </source>
</evidence>
<feature type="transmembrane region" description="Helical" evidence="6">
    <location>
        <begin position="377"/>
        <end position="397"/>
    </location>
</feature>
<keyword evidence="3 6" id="KW-0812">Transmembrane</keyword>
<evidence type="ECO:0000313" key="10">
    <source>
        <dbReference type="Proteomes" id="UP001155901"/>
    </source>
</evidence>
<feature type="transmembrane region" description="Helical" evidence="6">
    <location>
        <begin position="172"/>
        <end position="194"/>
    </location>
</feature>
<dbReference type="EMBL" id="JAHTGR010000014">
    <property type="protein sequence ID" value="MBV6323965.1"/>
    <property type="molecule type" value="Genomic_DNA"/>
</dbReference>
<evidence type="ECO:0000259" key="7">
    <source>
        <dbReference type="Pfam" id="PF00482"/>
    </source>
</evidence>
<feature type="domain" description="Type II secretion system protein GspF" evidence="7">
    <location>
        <begin position="72"/>
        <end position="195"/>
    </location>
</feature>
<dbReference type="RefSeq" id="WP_217944923.1">
    <property type="nucleotide sequence ID" value="NZ_JALJZU010000010.1"/>
</dbReference>
<feature type="transmembrane region" description="Helical" evidence="6">
    <location>
        <begin position="214"/>
        <end position="244"/>
    </location>
</feature>
<evidence type="ECO:0000313" key="11">
    <source>
        <dbReference type="Proteomes" id="UP001162889"/>
    </source>
</evidence>
<dbReference type="Proteomes" id="UP001155901">
    <property type="component" value="Unassembled WGS sequence"/>
</dbReference>
<dbReference type="AlphaFoldDB" id="A0AA41LA76"/>
<name>A0AA41LA76_9BURK</name>
<dbReference type="Pfam" id="PF00482">
    <property type="entry name" value="T2SSF"/>
    <property type="match status" value="2"/>
</dbReference>
<keyword evidence="4 6" id="KW-1133">Transmembrane helix</keyword>